<keyword evidence="3" id="KW-0285">Flavoprotein</keyword>
<dbReference type="PANTHER" id="PTHR42973">
    <property type="entry name" value="BINDING OXIDOREDUCTASE, PUTATIVE (AFU_ORTHOLOGUE AFUA_1G17690)-RELATED"/>
    <property type="match status" value="1"/>
</dbReference>
<keyword evidence="5 7" id="KW-0560">Oxidoreductase</keyword>
<organism evidence="7 8">
    <name type="scientific">Nocardia seriolae</name>
    <dbReference type="NCBI Taxonomy" id="37332"/>
    <lineage>
        <taxon>Bacteria</taxon>
        <taxon>Bacillati</taxon>
        <taxon>Actinomycetota</taxon>
        <taxon>Actinomycetes</taxon>
        <taxon>Mycobacteriales</taxon>
        <taxon>Nocardiaceae</taxon>
        <taxon>Nocardia</taxon>
    </lineage>
</organism>
<dbReference type="SUPFAM" id="SSF56176">
    <property type="entry name" value="FAD-binding/transporter-associated domain-like"/>
    <property type="match status" value="1"/>
</dbReference>
<dbReference type="Pfam" id="PF01565">
    <property type="entry name" value="FAD_binding_4"/>
    <property type="match status" value="1"/>
</dbReference>
<evidence type="ECO:0000256" key="1">
    <source>
        <dbReference type="ARBA" id="ARBA00001974"/>
    </source>
</evidence>
<dbReference type="PROSITE" id="PS51387">
    <property type="entry name" value="FAD_PCMH"/>
    <property type="match status" value="1"/>
</dbReference>
<dbReference type="Gene3D" id="3.30.465.10">
    <property type="match status" value="1"/>
</dbReference>
<proteinExistence type="inferred from homology"/>
<name>A0ABC8ASY2_9NOCA</name>
<dbReference type="Gene3D" id="3.30.43.10">
    <property type="entry name" value="Uridine Diphospho-n-acetylenolpyruvylglucosamine Reductase, domain 2"/>
    <property type="match status" value="1"/>
</dbReference>
<dbReference type="InterPro" id="IPR016166">
    <property type="entry name" value="FAD-bd_PCMH"/>
</dbReference>
<evidence type="ECO:0000256" key="5">
    <source>
        <dbReference type="ARBA" id="ARBA00023002"/>
    </source>
</evidence>
<evidence type="ECO:0000313" key="8">
    <source>
        <dbReference type="Proteomes" id="UP000180166"/>
    </source>
</evidence>
<accession>A0ABC8ASY2</accession>
<dbReference type="RefSeq" id="WP_033087000.1">
    <property type="nucleotide sequence ID" value="NZ_AP017900.1"/>
</dbReference>
<comment type="similarity">
    <text evidence="2">Belongs to the oxygen-dependent FAD-linked oxidoreductase family.</text>
</comment>
<gene>
    <name evidence="7" type="primary">ldhD</name>
    <name evidence="7" type="ORF">NS506_02996</name>
</gene>
<dbReference type="InterPro" id="IPR016167">
    <property type="entry name" value="FAD-bd_PCMH_sub1"/>
</dbReference>
<dbReference type="InterPro" id="IPR050416">
    <property type="entry name" value="FAD-linked_Oxidoreductase"/>
</dbReference>
<dbReference type="InterPro" id="IPR012951">
    <property type="entry name" value="BBE"/>
</dbReference>
<sequence length="463" mass="48951">MTTADIDFEGLRTSVEGVVITPGDPEYDTARQVWNGCFDRRPAVIVRPTSAAGVAAAVLAARRHGLDLTVRGGGHNYAGHAVADDAMMIDLRDLDTVVVDTEAKLARCGGGATWGQVDAATTAHGLAVTGGFISNTGIGGLTLGGGMGWLTPRCGLACDNLVTAAVVTADGRIVTASPEENPELHWGLRGGGGNFGIVTTFTFALHEVSPLAQLAMLWWTPENGAAGLRAGRALIESLPDVYGAGAFGVCGPPAPFVPEVYQGQPGFSVAVAGFGAPEELEAVIKPLRDAAPAPAWELVTPIPYTALQQMFDEGTPAGLFGYEKALYVNELSDEVLDTIVTRFPLRSSPMTIVPIFPLHGRYSEIADSETAFGGPRNPCYVINISALTPDPAGFPAERQWVRDLWDALRPHAASSAGYVNFLAEEDSARVRESYGDKYSRLTALKATWDPDNVFHHNANIPPA</sequence>
<dbReference type="InterPro" id="IPR036318">
    <property type="entry name" value="FAD-bd_PCMH-like_sf"/>
</dbReference>
<dbReference type="GO" id="GO:0004458">
    <property type="term" value="F:D-lactate dehydrogenase (cytochrome) activity"/>
    <property type="evidence" value="ECO:0007669"/>
    <property type="project" value="UniProtKB-EC"/>
</dbReference>
<dbReference type="KEGG" id="nsr:NS506_02996"/>
<reference evidence="7 8" key="1">
    <citation type="submission" date="2016-10" db="EMBL/GenBank/DDBJ databases">
        <title>Genome sequence of Nocardia seriolae strain EM150506, isolated from Anguila japonica.</title>
        <authorList>
            <person name="Han H.-J."/>
        </authorList>
    </citation>
    <scope>NUCLEOTIDE SEQUENCE [LARGE SCALE GENOMIC DNA]</scope>
    <source>
        <strain evidence="7 8">EM150506</strain>
    </source>
</reference>
<comment type="cofactor">
    <cofactor evidence="1">
        <name>FAD</name>
        <dbReference type="ChEBI" id="CHEBI:57692"/>
    </cofactor>
</comment>
<evidence type="ECO:0000256" key="4">
    <source>
        <dbReference type="ARBA" id="ARBA00022827"/>
    </source>
</evidence>
<dbReference type="Gene3D" id="3.40.462.20">
    <property type="match status" value="1"/>
</dbReference>
<dbReference type="Proteomes" id="UP000180166">
    <property type="component" value="Chromosome"/>
</dbReference>
<dbReference type="InterPro" id="IPR016169">
    <property type="entry name" value="FAD-bd_PCMH_sub2"/>
</dbReference>
<evidence type="ECO:0000313" key="7">
    <source>
        <dbReference type="EMBL" id="APA97054.1"/>
    </source>
</evidence>
<evidence type="ECO:0000256" key="2">
    <source>
        <dbReference type="ARBA" id="ARBA00005466"/>
    </source>
</evidence>
<dbReference type="InterPro" id="IPR006094">
    <property type="entry name" value="Oxid_FAD_bind_N"/>
</dbReference>
<evidence type="ECO:0000256" key="3">
    <source>
        <dbReference type="ARBA" id="ARBA00022630"/>
    </source>
</evidence>
<keyword evidence="4" id="KW-0274">FAD</keyword>
<dbReference type="Pfam" id="PF08031">
    <property type="entry name" value="BBE"/>
    <property type="match status" value="1"/>
</dbReference>
<dbReference type="GeneID" id="93369345"/>
<protein>
    <submittedName>
        <fullName evidence="7">D-lactate dehydrogenase (Cytochrome)</fullName>
        <ecNumber evidence="7">1.1.2.4</ecNumber>
    </submittedName>
</protein>
<evidence type="ECO:0000259" key="6">
    <source>
        <dbReference type="PROSITE" id="PS51387"/>
    </source>
</evidence>
<dbReference type="EC" id="1.1.2.4" evidence="7"/>
<dbReference type="EMBL" id="CP017839">
    <property type="protein sequence ID" value="APA97054.1"/>
    <property type="molecule type" value="Genomic_DNA"/>
</dbReference>
<dbReference type="AlphaFoldDB" id="A0ABC8ASY2"/>
<feature type="domain" description="FAD-binding PCMH-type" evidence="6">
    <location>
        <begin position="38"/>
        <end position="208"/>
    </location>
</feature>
<dbReference type="PANTHER" id="PTHR42973:SF39">
    <property type="entry name" value="FAD-BINDING PCMH-TYPE DOMAIN-CONTAINING PROTEIN"/>
    <property type="match status" value="1"/>
</dbReference>